<dbReference type="InterPro" id="IPR029063">
    <property type="entry name" value="SAM-dependent_MTases_sf"/>
</dbReference>
<dbReference type="Proteomes" id="UP000696280">
    <property type="component" value="Unassembled WGS sequence"/>
</dbReference>
<accession>A0A9N9PUZ4</accession>
<protein>
    <recommendedName>
        <fullName evidence="1">Methyltransferase type 11 domain-containing protein</fullName>
    </recommendedName>
</protein>
<keyword evidence="3" id="KW-1185">Reference proteome</keyword>
<evidence type="ECO:0000313" key="3">
    <source>
        <dbReference type="Proteomes" id="UP000696280"/>
    </source>
</evidence>
<proteinExistence type="predicted"/>
<dbReference type="AlphaFoldDB" id="A0A9N9PUZ4"/>
<evidence type="ECO:0000259" key="1">
    <source>
        <dbReference type="Pfam" id="PF08241"/>
    </source>
</evidence>
<dbReference type="SUPFAM" id="SSF53335">
    <property type="entry name" value="S-adenosyl-L-methionine-dependent methyltransferases"/>
    <property type="match status" value="1"/>
</dbReference>
<evidence type="ECO:0000313" key="2">
    <source>
        <dbReference type="EMBL" id="CAG8955042.1"/>
    </source>
</evidence>
<reference evidence="2" key="1">
    <citation type="submission" date="2021-07" db="EMBL/GenBank/DDBJ databases">
        <authorList>
            <person name="Durling M."/>
        </authorList>
    </citation>
    <scope>NUCLEOTIDE SEQUENCE</scope>
</reference>
<dbReference type="Gene3D" id="3.40.50.150">
    <property type="entry name" value="Vaccinia Virus protein VP39"/>
    <property type="match status" value="1"/>
</dbReference>
<dbReference type="InterPro" id="IPR013216">
    <property type="entry name" value="Methyltransf_11"/>
</dbReference>
<dbReference type="OrthoDB" id="2013972at2759"/>
<dbReference type="CDD" id="cd02440">
    <property type="entry name" value="AdoMet_MTases"/>
    <property type="match status" value="1"/>
</dbReference>
<name>A0A9N9PUZ4_9HELO</name>
<gene>
    <name evidence="2" type="ORF">HYFRA_00007056</name>
</gene>
<dbReference type="Pfam" id="PF08241">
    <property type="entry name" value="Methyltransf_11"/>
    <property type="match status" value="1"/>
</dbReference>
<organism evidence="2 3">
    <name type="scientific">Hymenoscyphus fraxineus</name>
    <dbReference type="NCBI Taxonomy" id="746836"/>
    <lineage>
        <taxon>Eukaryota</taxon>
        <taxon>Fungi</taxon>
        <taxon>Dikarya</taxon>
        <taxon>Ascomycota</taxon>
        <taxon>Pezizomycotina</taxon>
        <taxon>Leotiomycetes</taxon>
        <taxon>Helotiales</taxon>
        <taxon>Helotiaceae</taxon>
        <taxon>Hymenoscyphus</taxon>
    </lineage>
</organism>
<comment type="caution">
    <text evidence="2">The sequence shown here is derived from an EMBL/GenBank/DDBJ whole genome shotgun (WGS) entry which is preliminary data.</text>
</comment>
<dbReference type="GO" id="GO:0008757">
    <property type="term" value="F:S-adenosylmethionine-dependent methyltransferase activity"/>
    <property type="evidence" value="ECO:0007669"/>
    <property type="project" value="InterPro"/>
</dbReference>
<sequence>MTTPTAPSPISQPQPLLWDTPSFTTNYLKAEHITRPCAALLLQRTGLEKALQDPEYAGEKLVVLDQACGTGVVTKALMDILVGDRNKVRVTSADFAEAMVQFVRGRTECEGWGEVVEGKTHLPANKYTHLLFNFGPFLLPSPAAGIRESYRLLQSTGWIATSTWCTVPWLADMRCAFATEPRLPALPPMAEILTAFNEVEERWDSPEAAKLHLEKGGFLDVQAERVRGSAMWEGVGDLVDLLPGTLGVLKMGWSEEERLWRSGLGDAMGRGRLSGSGRRLLRRGGRGEECGWLLRTCHLKIMFGY</sequence>
<dbReference type="EMBL" id="CAJVRL010000060">
    <property type="protein sequence ID" value="CAG8955042.1"/>
    <property type="molecule type" value="Genomic_DNA"/>
</dbReference>
<feature type="domain" description="Methyltransferase type 11" evidence="1">
    <location>
        <begin position="64"/>
        <end position="160"/>
    </location>
</feature>